<comment type="caution">
    <text evidence="9">The sequence shown here is derived from an EMBL/GenBank/DDBJ whole genome shotgun (WGS) entry which is preliminary data.</text>
</comment>
<keyword evidence="3 7" id="KW-0812">Transmembrane</keyword>
<name>A0A6L7EWD4_9ACTN</name>
<dbReference type="SUPFAM" id="SSF103473">
    <property type="entry name" value="MFS general substrate transporter"/>
    <property type="match status" value="1"/>
</dbReference>
<dbReference type="GO" id="GO:0005886">
    <property type="term" value="C:plasma membrane"/>
    <property type="evidence" value="ECO:0007669"/>
    <property type="project" value="UniProtKB-SubCell"/>
</dbReference>
<evidence type="ECO:0000256" key="3">
    <source>
        <dbReference type="ARBA" id="ARBA00022692"/>
    </source>
</evidence>
<dbReference type="InterPro" id="IPR036259">
    <property type="entry name" value="MFS_trans_sf"/>
</dbReference>
<dbReference type="AlphaFoldDB" id="A0A6L7EWD4"/>
<feature type="domain" description="Major facilitator superfamily (MFS) profile" evidence="8">
    <location>
        <begin position="11"/>
        <end position="396"/>
    </location>
</feature>
<feature type="transmembrane region" description="Helical" evidence="7">
    <location>
        <begin position="161"/>
        <end position="185"/>
    </location>
</feature>
<keyword evidence="4 7" id="KW-1133">Transmembrane helix</keyword>
<evidence type="ECO:0000256" key="5">
    <source>
        <dbReference type="ARBA" id="ARBA00023136"/>
    </source>
</evidence>
<evidence type="ECO:0000256" key="6">
    <source>
        <dbReference type="SAM" id="MobiDB-lite"/>
    </source>
</evidence>
<keyword evidence="10" id="KW-1185">Reference proteome</keyword>
<feature type="transmembrane region" description="Helical" evidence="7">
    <location>
        <begin position="375"/>
        <end position="393"/>
    </location>
</feature>
<gene>
    <name evidence="9" type="ORF">GRQ65_11130</name>
</gene>
<dbReference type="Pfam" id="PF07690">
    <property type="entry name" value="MFS_1"/>
    <property type="match status" value="1"/>
</dbReference>
<feature type="transmembrane region" description="Helical" evidence="7">
    <location>
        <begin position="254"/>
        <end position="275"/>
    </location>
</feature>
<feature type="transmembrane region" description="Helical" evidence="7">
    <location>
        <begin position="287"/>
        <end position="303"/>
    </location>
</feature>
<dbReference type="Gene3D" id="1.20.1250.20">
    <property type="entry name" value="MFS general substrate transporter like domains"/>
    <property type="match status" value="1"/>
</dbReference>
<dbReference type="RefSeq" id="WP_160878040.1">
    <property type="nucleotide sequence ID" value="NZ_WUEK01000006.1"/>
</dbReference>
<organism evidence="9 10">
    <name type="scientific">Nocardioides flavescens</name>
    <dbReference type="NCBI Taxonomy" id="2691959"/>
    <lineage>
        <taxon>Bacteria</taxon>
        <taxon>Bacillati</taxon>
        <taxon>Actinomycetota</taxon>
        <taxon>Actinomycetes</taxon>
        <taxon>Propionibacteriales</taxon>
        <taxon>Nocardioidaceae</taxon>
        <taxon>Nocardioides</taxon>
    </lineage>
</organism>
<dbReference type="PANTHER" id="PTHR23513:SF6">
    <property type="entry name" value="MAJOR FACILITATOR SUPERFAMILY ASSOCIATED DOMAIN-CONTAINING PROTEIN"/>
    <property type="match status" value="1"/>
</dbReference>
<dbReference type="GO" id="GO:0022857">
    <property type="term" value="F:transmembrane transporter activity"/>
    <property type="evidence" value="ECO:0007669"/>
    <property type="project" value="InterPro"/>
</dbReference>
<evidence type="ECO:0000256" key="4">
    <source>
        <dbReference type="ARBA" id="ARBA00022989"/>
    </source>
</evidence>
<feature type="transmembrane region" description="Helical" evidence="7">
    <location>
        <begin position="225"/>
        <end position="248"/>
    </location>
</feature>
<feature type="transmembrane region" description="Helical" evidence="7">
    <location>
        <begin position="351"/>
        <end position="369"/>
    </location>
</feature>
<evidence type="ECO:0000313" key="9">
    <source>
        <dbReference type="EMBL" id="MXG90106.1"/>
    </source>
</evidence>
<feature type="transmembrane region" description="Helical" evidence="7">
    <location>
        <begin position="77"/>
        <end position="98"/>
    </location>
</feature>
<protein>
    <submittedName>
        <fullName evidence="9">MFS transporter</fullName>
    </submittedName>
</protein>
<dbReference type="PROSITE" id="PS50850">
    <property type="entry name" value="MFS"/>
    <property type="match status" value="1"/>
</dbReference>
<evidence type="ECO:0000256" key="1">
    <source>
        <dbReference type="ARBA" id="ARBA00004651"/>
    </source>
</evidence>
<keyword evidence="2" id="KW-1003">Cell membrane</keyword>
<dbReference type="Proteomes" id="UP000473325">
    <property type="component" value="Unassembled WGS sequence"/>
</dbReference>
<evidence type="ECO:0000313" key="10">
    <source>
        <dbReference type="Proteomes" id="UP000473325"/>
    </source>
</evidence>
<evidence type="ECO:0000256" key="2">
    <source>
        <dbReference type="ARBA" id="ARBA00022475"/>
    </source>
</evidence>
<dbReference type="EMBL" id="WUEK01000006">
    <property type="protein sequence ID" value="MXG90106.1"/>
    <property type="molecule type" value="Genomic_DNA"/>
</dbReference>
<accession>A0A6L7EWD4</accession>
<feature type="transmembrane region" description="Helical" evidence="7">
    <location>
        <begin position="12"/>
        <end position="38"/>
    </location>
</feature>
<dbReference type="PANTHER" id="PTHR23513">
    <property type="entry name" value="INTEGRAL MEMBRANE EFFLUX PROTEIN-RELATED"/>
    <property type="match status" value="1"/>
</dbReference>
<comment type="subcellular location">
    <subcellularLocation>
        <location evidence="1">Cell membrane</location>
        <topology evidence="1">Multi-pass membrane protein</topology>
    </subcellularLocation>
</comment>
<keyword evidence="5 7" id="KW-0472">Membrane</keyword>
<dbReference type="InterPro" id="IPR011701">
    <property type="entry name" value="MFS"/>
</dbReference>
<dbReference type="InterPro" id="IPR020846">
    <property type="entry name" value="MFS_dom"/>
</dbReference>
<proteinExistence type="predicted"/>
<sequence length="449" mass="46242">MVETPLHRNHDFTVLWVGQTVNLLGTRVSMFVFPLVAYALTGSALLAGLAGAAELLGTALALLPAGVVADRVDRRRVLRWAAGSGVVLYASLVVAVALDALTLAHLLVVGVLTGAAAGLFAPAENAAIPAVVPTSQLPSALSRNAARERVADLVGGPLGGALYAVGRAAPFLFDAVTFALAWVLLGRLRTDLRPTPRTSATRGSARRDLIAGFRFVWSRPLFRTLAVWGMGANLAVNAVFVAATLRLVQDGFPAWQIGLVETAAGLSGIAGAVVAPRLIACVRTGRLTVVVAWSFVPLLLPMVCWSHPAVVAAALALGVFLNPAGNAGIAAYRMSVTPPELVGRVQSVSQFLSWSTMPLAPVLAGALLAGLGGRATVAALAVLTALVALLPTLSRAVRDVPRPDAWAAQADWTGAGGRQRLPAGAQAQPRLEGAAGDRREPAGAAPGHP</sequence>
<evidence type="ECO:0000259" key="8">
    <source>
        <dbReference type="PROSITE" id="PS50850"/>
    </source>
</evidence>
<reference evidence="9 10" key="1">
    <citation type="submission" date="2019-12" db="EMBL/GenBank/DDBJ databases">
        <authorList>
            <person name="Kun Z."/>
        </authorList>
    </citation>
    <scope>NUCLEOTIDE SEQUENCE [LARGE SCALE GENOMIC DNA]</scope>
    <source>
        <strain evidence="9 10">YIM 123512</strain>
    </source>
</reference>
<evidence type="ECO:0000256" key="7">
    <source>
        <dbReference type="SAM" id="Phobius"/>
    </source>
</evidence>
<feature type="region of interest" description="Disordered" evidence="6">
    <location>
        <begin position="412"/>
        <end position="449"/>
    </location>
</feature>
<feature type="transmembrane region" description="Helical" evidence="7">
    <location>
        <begin position="44"/>
        <end position="65"/>
    </location>
</feature>
<dbReference type="CDD" id="cd06173">
    <property type="entry name" value="MFS_MefA_like"/>
    <property type="match status" value="1"/>
</dbReference>
<feature type="transmembrane region" description="Helical" evidence="7">
    <location>
        <begin position="309"/>
        <end position="330"/>
    </location>
</feature>